<evidence type="ECO:0000256" key="1">
    <source>
        <dbReference type="SAM" id="SignalP"/>
    </source>
</evidence>
<gene>
    <name evidence="2" type="ORF">H9Q16_07495</name>
</gene>
<sequence length="130" mass="14363">MRALFVALVALAAPVLAEPLDTEEKFEAYVGGRTMFFHLGDGRIYASESYLEDRKVRWSRAPGDCLDGDWYEDDGLICFVYENNPEPQCWSVELTRGGLKATSVRGLTPLTIFEAGDGEPQECLGPKVGV</sequence>
<dbReference type="Proteomes" id="UP000635142">
    <property type="component" value="Unassembled WGS sequence"/>
</dbReference>
<comment type="caution">
    <text evidence="2">The sequence shown here is derived from an EMBL/GenBank/DDBJ whole genome shotgun (WGS) entry which is preliminary data.</text>
</comment>
<keyword evidence="3" id="KW-1185">Reference proteome</keyword>
<name>A0A927D5S3_9RHOB</name>
<accession>A0A927D5S3</accession>
<organism evidence="2 3">
    <name type="scientific">Sulfitobacter aestuariivivens</name>
    <dbReference type="NCBI Taxonomy" id="2766981"/>
    <lineage>
        <taxon>Bacteria</taxon>
        <taxon>Pseudomonadati</taxon>
        <taxon>Pseudomonadota</taxon>
        <taxon>Alphaproteobacteria</taxon>
        <taxon>Rhodobacterales</taxon>
        <taxon>Roseobacteraceae</taxon>
        <taxon>Sulfitobacter</taxon>
    </lineage>
</organism>
<dbReference type="AlphaFoldDB" id="A0A927D5S3"/>
<keyword evidence="1" id="KW-0732">Signal</keyword>
<protein>
    <recommendedName>
        <fullName evidence="4">DUF995 domain-containing protein</fullName>
    </recommendedName>
</protein>
<dbReference type="EMBL" id="JACTAG010000001">
    <property type="protein sequence ID" value="MBD3663762.1"/>
    <property type="molecule type" value="Genomic_DNA"/>
</dbReference>
<feature type="signal peptide" evidence="1">
    <location>
        <begin position="1"/>
        <end position="17"/>
    </location>
</feature>
<feature type="chain" id="PRO_5036904966" description="DUF995 domain-containing protein" evidence="1">
    <location>
        <begin position="18"/>
        <end position="130"/>
    </location>
</feature>
<evidence type="ECO:0008006" key="4">
    <source>
        <dbReference type="Google" id="ProtNLM"/>
    </source>
</evidence>
<reference evidence="2" key="1">
    <citation type="submission" date="2020-08" db="EMBL/GenBank/DDBJ databases">
        <title>Sulfitobacter aestuariivivens sp. nov., isolated from a tidal flat.</title>
        <authorList>
            <person name="Park S."/>
            <person name="Yoon J.-H."/>
        </authorList>
    </citation>
    <scope>NUCLEOTIDE SEQUENCE</scope>
    <source>
        <strain evidence="2">TSTF-M16</strain>
    </source>
</reference>
<evidence type="ECO:0000313" key="3">
    <source>
        <dbReference type="Proteomes" id="UP000635142"/>
    </source>
</evidence>
<evidence type="ECO:0000313" key="2">
    <source>
        <dbReference type="EMBL" id="MBD3663762.1"/>
    </source>
</evidence>
<proteinExistence type="predicted"/>
<dbReference type="RefSeq" id="WP_191074697.1">
    <property type="nucleotide sequence ID" value="NZ_JACTAG010000001.1"/>
</dbReference>